<comment type="caution">
    <text evidence="1">The sequence shown here is derived from an EMBL/GenBank/DDBJ whole genome shotgun (WGS) entry which is preliminary data.</text>
</comment>
<accession>A0A644V0J5</accession>
<dbReference type="AlphaFoldDB" id="A0A644V0J5"/>
<sequence length="348" mass="39692">MNEIATTNNGLSELNSKGIVTIDTILAPKSIDDEIHNNELLANVFAKVIENNSYFSEIPVKHKDKKTGKYIKEIKKWVNISGWSFIDRVLKITPHIIKIERKIVKKGKQEIIQHCSTCELRTLNGQVIATGIGKASSNEKFKDGWSESKLESLSQSRSISKTHRLYFQDILEKLNLNNDWVIEADFVEKSPENANELINHHNEMMKKHSFQSTDQIDKNTGKLEKELENNREEQAKKEKRKGTVITGSFTKKEEDKTTVEKAIEDSEKRKKEKESSDFKKANEVEKTDLVDDPGARQFLKDIISNINSNNPSLIKKEIADMVKNKDSGVNMKEATRAIKELERNGVPV</sequence>
<reference evidence="1" key="1">
    <citation type="submission" date="2019-08" db="EMBL/GenBank/DDBJ databases">
        <authorList>
            <person name="Kucharzyk K."/>
            <person name="Murdoch R.W."/>
            <person name="Higgins S."/>
            <person name="Loffler F."/>
        </authorList>
    </citation>
    <scope>NUCLEOTIDE SEQUENCE</scope>
</reference>
<gene>
    <name evidence="1" type="ORF">SDC9_30490</name>
</gene>
<organism evidence="1">
    <name type="scientific">bioreactor metagenome</name>
    <dbReference type="NCBI Taxonomy" id="1076179"/>
    <lineage>
        <taxon>unclassified sequences</taxon>
        <taxon>metagenomes</taxon>
        <taxon>ecological metagenomes</taxon>
    </lineage>
</organism>
<proteinExistence type="predicted"/>
<evidence type="ECO:0000313" key="1">
    <source>
        <dbReference type="EMBL" id="MPL84525.1"/>
    </source>
</evidence>
<name>A0A644V0J5_9ZZZZ</name>
<protein>
    <submittedName>
        <fullName evidence="1">Uncharacterized protein</fullName>
    </submittedName>
</protein>
<dbReference type="EMBL" id="VSSQ01000191">
    <property type="protein sequence ID" value="MPL84525.1"/>
    <property type="molecule type" value="Genomic_DNA"/>
</dbReference>